<evidence type="ECO:0000313" key="3">
    <source>
        <dbReference type="EMBL" id="NMG02890.1"/>
    </source>
</evidence>
<keyword evidence="2" id="KW-1133">Transmembrane helix</keyword>
<dbReference type="Proteomes" id="UP000599523">
    <property type="component" value="Unassembled WGS sequence"/>
</dbReference>
<accession>A0A972J9E9</accession>
<dbReference type="InterPro" id="IPR022213">
    <property type="entry name" value="DUF3742"/>
</dbReference>
<dbReference type="AlphaFoldDB" id="A0A972J9E9"/>
<comment type="caution">
    <text evidence="3">The sequence shown here is derived from an EMBL/GenBank/DDBJ whole genome shotgun (WGS) entry which is preliminary data.</text>
</comment>
<reference evidence="3" key="1">
    <citation type="submission" date="2019-12" db="EMBL/GenBank/DDBJ databases">
        <title>Comparative genomics gives insights into the taxonomy of the Azoarcus-Aromatoleum group and reveals separate origins of nif in the plant-associated Azoarcus and non-plant-associated Aromatoleum sub-groups.</title>
        <authorList>
            <person name="Lafos M."/>
            <person name="Maluk M."/>
            <person name="Batista M."/>
            <person name="Junghare M."/>
            <person name="Carmona M."/>
            <person name="Faoro H."/>
            <person name="Cruz L.M."/>
            <person name="Battistoni F."/>
            <person name="De Souza E."/>
            <person name="Pedrosa F."/>
            <person name="Chen W.-M."/>
            <person name="Poole P.S."/>
            <person name="Dixon R.A."/>
            <person name="James E.K."/>
        </authorList>
    </citation>
    <scope>NUCLEOTIDE SEQUENCE</scope>
    <source>
        <strain evidence="3">NSC3</strain>
    </source>
</reference>
<evidence type="ECO:0000256" key="1">
    <source>
        <dbReference type="SAM" id="MobiDB-lite"/>
    </source>
</evidence>
<name>A0A972J9E9_9RHOO</name>
<sequence>MNTTTRTSTAERLGRAIGRGWRAYVRGERRVSNWLVSKGVPRAGGAALLWATKLIAVALLFYVASWIAVLFLLGIVAAWLGGNSADHDDRWTQQDELRNGEAGFGLYSSGGHRIDPHDPNDPFND</sequence>
<organism evidence="3 4">
    <name type="scientific">Azoarcus taiwanensis</name>
    <dbReference type="NCBI Taxonomy" id="666964"/>
    <lineage>
        <taxon>Bacteria</taxon>
        <taxon>Pseudomonadati</taxon>
        <taxon>Pseudomonadota</taxon>
        <taxon>Betaproteobacteria</taxon>
        <taxon>Rhodocyclales</taxon>
        <taxon>Zoogloeaceae</taxon>
        <taxon>Azoarcus</taxon>
    </lineage>
</organism>
<dbReference type="RefSeq" id="WP_168987659.1">
    <property type="nucleotide sequence ID" value="NZ_CAWPHM010000260.1"/>
</dbReference>
<protein>
    <submittedName>
        <fullName evidence="3">DUF3742 family protein</fullName>
    </submittedName>
</protein>
<gene>
    <name evidence="3" type="ORF">GPA21_07880</name>
</gene>
<dbReference type="Pfam" id="PF12553">
    <property type="entry name" value="DUF3742"/>
    <property type="match status" value="1"/>
</dbReference>
<keyword evidence="2" id="KW-0472">Membrane</keyword>
<evidence type="ECO:0000256" key="2">
    <source>
        <dbReference type="SAM" id="Phobius"/>
    </source>
</evidence>
<evidence type="ECO:0000313" key="4">
    <source>
        <dbReference type="Proteomes" id="UP000599523"/>
    </source>
</evidence>
<keyword evidence="4" id="KW-1185">Reference proteome</keyword>
<feature type="transmembrane region" description="Helical" evidence="2">
    <location>
        <begin position="54"/>
        <end position="80"/>
    </location>
</feature>
<keyword evidence="2" id="KW-0812">Transmembrane</keyword>
<proteinExistence type="predicted"/>
<feature type="region of interest" description="Disordered" evidence="1">
    <location>
        <begin position="101"/>
        <end position="125"/>
    </location>
</feature>
<feature type="compositionally biased region" description="Basic and acidic residues" evidence="1">
    <location>
        <begin position="112"/>
        <end position="125"/>
    </location>
</feature>
<dbReference type="EMBL" id="WTVM01000036">
    <property type="protein sequence ID" value="NMG02890.1"/>
    <property type="molecule type" value="Genomic_DNA"/>
</dbReference>